<accession>L1IAX4</accession>
<evidence type="ECO:0000313" key="2">
    <source>
        <dbReference type="EnsemblProtists" id="EKX33242"/>
    </source>
</evidence>
<evidence type="ECO:0000313" key="3">
    <source>
        <dbReference type="Proteomes" id="UP000011087"/>
    </source>
</evidence>
<dbReference type="GeneID" id="17289969"/>
<reference evidence="3" key="2">
    <citation type="submission" date="2012-11" db="EMBL/GenBank/DDBJ databases">
        <authorList>
            <person name="Kuo A."/>
            <person name="Curtis B.A."/>
            <person name="Tanifuji G."/>
            <person name="Burki F."/>
            <person name="Gruber A."/>
            <person name="Irimia M."/>
            <person name="Maruyama S."/>
            <person name="Arias M.C."/>
            <person name="Ball S.G."/>
            <person name="Gile G.H."/>
            <person name="Hirakawa Y."/>
            <person name="Hopkins J.F."/>
            <person name="Rensing S.A."/>
            <person name="Schmutz J."/>
            <person name="Symeonidi A."/>
            <person name="Elias M."/>
            <person name="Eveleigh R.J."/>
            <person name="Herman E.K."/>
            <person name="Klute M.J."/>
            <person name="Nakayama T."/>
            <person name="Obornik M."/>
            <person name="Reyes-Prieto A."/>
            <person name="Armbrust E.V."/>
            <person name="Aves S.J."/>
            <person name="Beiko R.G."/>
            <person name="Coutinho P."/>
            <person name="Dacks J.B."/>
            <person name="Durnford D.G."/>
            <person name="Fast N.M."/>
            <person name="Green B.R."/>
            <person name="Grisdale C."/>
            <person name="Hempe F."/>
            <person name="Henrissat B."/>
            <person name="Hoppner M.P."/>
            <person name="Ishida K.-I."/>
            <person name="Kim E."/>
            <person name="Koreny L."/>
            <person name="Kroth P.G."/>
            <person name="Liu Y."/>
            <person name="Malik S.-B."/>
            <person name="Maier U.G."/>
            <person name="McRose D."/>
            <person name="Mock T."/>
            <person name="Neilson J.A."/>
            <person name="Onodera N.T."/>
            <person name="Poole A.M."/>
            <person name="Pritham E.J."/>
            <person name="Richards T.A."/>
            <person name="Rocap G."/>
            <person name="Roy S.W."/>
            <person name="Sarai C."/>
            <person name="Schaack S."/>
            <person name="Shirato S."/>
            <person name="Slamovits C.H."/>
            <person name="Spencer D.F."/>
            <person name="Suzuki S."/>
            <person name="Worden A.Z."/>
            <person name="Zauner S."/>
            <person name="Barry K."/>
            <person name="Bell C."/>
            <person name="Bharti A.K."/>
            <person name="Crow J.A."/>
            <person name="Grimwood J."/>
            <person name="Kramer R."/>
            <person name="Lindquist E."/>
            <person name="Lucas S."/>
            <person name="Salamov A."/>
            <person name="McFadden G.I."/>
            <person name="Lane C.E."/>
            <person name="Keeling P.J."/>
            <person name="Gray M.W."/>
            <person name="Grigoriev I.V."/>
            <person name="Archibald J.M."/>
        </authorList>
    </citation>
    <scope>NUCLEOTIDE SEQUENCE</scope>
    <source>
        <strain evidence="3">CCMP2712</strain>
    </source>
</reference>
<keyword evidence="3" id="KW-1185">Reference proteome</keyword>
<dbReference type="AlphaFoldDB" id="L1IAX4"/>
<organism evidence="1">
    <name type="scientific">Guillardia theta (strain CCMP2712)</name>
    <name type="common">Cryptophyte</name>
    <dbReference type="NCBI Taxonomy" id="905079"/>
    <lineage>
        <taxon>Eukaryota</taxon>
        <taxon>Cryptophyceae</taxon>
        <taxon>Pyrenomonadales</taxon>
        <taxon>Geminigeraceae</taxon>
        <taxon>Guillardia</taxon>
    </lineage>
</organism>
<name>L1IAX4_GUITC</name>
<dbReference type="KEGG" id="gtt:GUITHDRAFT_120557"/>
<evidence type="ECO:0000313" key="1">
    <source>
        <dbReference type="EMBL" id="EKX33242.1"/>
    </source>
</evidence>
<dbReference type="EnsemblProtists" id="EKX33242">
    <property type="protein sequence ID" value="EKX33242"/>
    <property type="gene ID" value="GUITHDRAFT_120557"/>
</dbReference>
<reference evidence="2" key="3">
    <citation type="submission" date="2015-06" db="UniProtKB">
        <authorList>
            <consortium name="EnsemblProtists"/>
        </authorList>
    </citation>
    <scope>IDENTIFICATION</scope>
</reference>
<dbReference type="Proteomes" id="UP000011087">
    <property type="component" value="Unassembled WGS sequence"/>
</dbReference>
<reference evidence="1 3" key="1">
    <citation type="journal article" date="2012" name="Nature">
        <title>Algal genomes reveal evolutionary mosaicism and the fate of nucleomorphs.</title>
        <authorList>
            <consortium name="DOE Joint Genome Institute"/>
            <person name="Curtis B.A."/>
            <person name="Tanifuji G."/>
            <person name="Burki F."/>
            <person name="Gruber A."/>
            <person name="Irimia M."/>
            <person name="Maruyama S."/>
            <person name="Arias M.C."/>
            <person name="Ball S.G."/>
            <person name="Gile G.H."/>
            <person name="Hirakawa Y."/>
            <person name="Hopkins J.F."/>
            <person name="Kuo A."/>
            <person name="Rensing S.A."/>
            <person name="Schmutz J."/>
            <person name="Symeonidi A."/>
            <person name="Elias M."/>
            <person name="Eveleigh R.J."/>
            <person name="Herman E.K."/>
            <person name="Klute M.J."/>
            <person name="Nakayama T."/>
            <person name="Obornik M."/>
            <person name="Reyes-Prieto A."/>
            <person name="Armbrust E.V."/>
            <person name="Aves S.J."/>
            <person name="Beiko R.G."/>
            <person name="Coutinho P."/>
            <person name="Dacks J.B."/>
            <person name="Durnford D.G."/>
            <person name="Fast N.M."/>
            <person name="Green B.R."/>
            <person name="Grisdale C.J."/>
            <person name="Hempel F."/>
            <person name="Henrissat B."/>
            <person name="Hoppner M.P."/>
            <person name="Ishida K."/>
            <person name="Kim E."/>
            <person name="Koreny L."/>
            <person name="Kroth P.G."/>
            <person name="Liu Y."/>
            <person name="Malik S.B."/>
            <person name="Maier U.G."/>
            <person name="McRose D."/>
            <person name="Mock T."/>
            <person name="Neilson J.A."/>
            <person name="Onodera N.T."/>
            <person name="Poole A.M."/>
            <person name="Pritham E.J."/>
            <person name="Richards T.A."/>
            <person name="Rocap G."/>
            <person name="Roy S.W."/>
            <person name="Sarai C."/>
            <person name="Schaack S."/>
            <person name="Shirato S."/>
            <person name="Slamovits C.H."/>
            <person name="Spencer D.F."/>
            <person name="Suzuki S."/>
            <person name="Worden A.Z."/>
            <person name="Zauner S."/>
            <person name="Barry K."/>
            <person name="Bell C."/>
            <person name="Bharti A.K."/>
            <person name="Crow J.A."/>
            <person name="Grimwood J."/>
            <person name="Kramer R."/>
            <person name="Lindquist E."/>
            <person name="Lucas S."/>
            <person name="Salamov A."/>
            <person name="McFadden G.I."/>
            <person name="Lane C.E."/>
            <person name="Keeling P.J."/>
            <person name="Gray M.W."/>
            <person name="Grigoriev I.V."/>
            <person name="Archibald J.M."/>
        </authorList>
    </citation>
    <scope>NUCLEOTIDE SEQUENCE</scope>
    <source>
        <strain evidence="1 3">CCMP2712</strain>
    </source>
</reference>
<dbReference type="RefSeq" id="XP_005820222.1">
    <property type="nucleotide sequence ID" value="XM_005820165.1"/>
</dbReference>
<dbReference type="EMBL" id="JH993149">
    <property type="protein sequence ID" value="EKX33242.1"/>
    <property type="molecule type" value="Genomic_DNA"/>
</dbReference>
<proteinExistence type="predicted"/>
<sequence>MPTEDLVQMLWSETSARQVQLDSIDRLNIAILSQCSRDHPADTLQHVQVDNAIQAETDVPSNDSLLCSDDVFHDHEVNADSAKQNSVIEPDDQIRDLDSKPLKDDAETSKTRQRRLQWTEVDMLLPQQPVLSEEKRSPNKKGRLFESLGQCLPLMVMPLIMLTEELKAALSSLKQRRSGGRIRILKKTLETLDDIGVVKLLRASKKEAQANAMLLPYWTVNFGEGLFLRNDGNVFSRNRVHGPASRGT</sequence>
<dbReference type="HOGENOM" id="CLU_1121852_0_0_1"/>
<dbReference type="PaxDb" id="55529-EKX33242"/>
<protein>
    <submittedName>
        <fullName evidence="1 2">Uncharacterized protein</fullName>
    </submittedName>
</protein>
<gene>
    <name evidence="1" type="ORF">GUITHDRAFT_120557</name>
</gene>